<reference evidence="4 5" key="1">
    <citation type="submission" date="2016-10" db="EMBL/GenBank/DDBJ databases">
        <authorList>
            <person name="de Groot N.N."/>
        </authorList>
    </citation>
    <scope>NUCLEOTIDE SEQUENCE [LARGE SCALE GENOMIC DNA]</scope>
    <source>
        <strain evidence="4 5">DSM 19547</strain>
    </source>
</reference>
<keyword evidence="1" id="KW-0472">Membrane</keyword>
<dbReference type="Pfam" id="PF10081">
    <property type="entry name" value="Abhydrolase_9"/>
    <property type="match status" value="1"/>
</dbReference>
<organism evidence="4 5">
    <name type="scientific">Tranquillimonas alkanivorans</name>
    <dbReference type="NCBI Taxonomy" id="441119"/>
    <lineage>
        <taxon>Bacteria</taxon>
        <taxon>Pseudomonadati</taxon>
        <taxon>Pseudomonadota</taxon>
        <taxon>Alphaproteobacteria</taxon>
        <taxon>Rhodobacterales</taxon>
        <taxon>Roseobacteraceae</taxon>
        <taxon>Tranquillimonas</taxon>
    </lineage>
</organism>
<name>A0A1I5WQB9_9RHOB</name>
<dbReference type="EMBL" id="FOXA01000053">
    <property type="protein sequence ID" value="SFQ21929.1"/>
    <property type="molecule type" value="Genomic_DNA"/>
</dbReference>
<feature type="domain" description="Alpha/beta-hydrolase catalytic" evidence="2">
    <location>
        <begin position="382"/>
        <end position="670"/>
    </location>
</feature>
<dbReference type="AlphaFoldDB" id="A0A1I5WQB9"/>
<dbReference type="Pfam" id="PF15420">
    <property type="entry name" value="Abhydrolase_9_N"/>
    <property type="match status" value="1"/>
</dbReference>
<feature type="transmembrane region" description="Helical" evidence="1">
    <location>
        <begin position="70"/>
        <end position="88"/>
    </location>
</feature>
<keyword evidence="1" id="KW-1133">Transmembrane helix</keyword>
<dbReference type="STRING" id="441119.SAMN04488047_1535"/>
<dbReference type="RefSeq" id="WP_245759376.1">
    <property type="nucleotide sequence ID" value="NZ_FOXA01000053.1"/>
</dbReference>
<feature type="transmembrane region" description="Helical" evidence="1">
    <location>
        <begin position="168"/>
        <end position="193"/>
    </location>
</feature>
<keyword evidence="5" id="KW-1185">Reference proteome</keyword>
<protein>
    <submittedName>
        <fullName evidence="4">Uncharacterized membrane protein</fullName>
    </submittedName>
</protein>
<feature type="transmembrane region" description="Helical" evidence="1">
    <location>
        <begin position="44"/>
        <end position="64"/>
    </location>
</feature>
<evidence type="ECO:0000256" key="1">
    <source>
        <dbReference type="SAM" id="Phobius"/>
    </source>
</evidence>
<gene>
    <name evidence="4" type="ORF">SAMN04488047_1535</name>
</gene>
<sequence length="687" mass="74307">MLFGSVLAITLAKAFAELVAQALDSRERITRHSWRNAWKHSAPTLSVANLPAALFLAAWLGWIWPEAALILSQGLCVTLLAVLGARAGGPSTAASFRRCWARWSPAGSEACCRSSNMSSTDRTARGRGTLKILPIRRFVGTISVPCLLLGLMFFAASLTPSLIPRGPAVQGILGGLVTAIGYLIGRIVGLLWTAADMPRLTGRPASVMTAMVTILLIGVFLWVVVNSRVWQNDIRQKMGIEAAGSLHLVTILLLGLVTFAACLALGRMVAALFRLFRALLLRVMPARRANVLGVVGVVAFLFVVTRDGIVDQVVTGLDESYEAARELFQHAPPRPSAPRMTGSDASLIDWAAIGKPGRDFITSGPAAEDIAAFTGRPALDPIRVYVGRANGETPRERAELALAELIRQGAFERAVLIVASPTGTGWMDPGSHDPVEYIHGGDTATVAAQYSYLQSPLALILETSTGLEQATALQDVVHGYWKTLSADERPRLYVHGLSLGAWSSMHATNLFRLLDDPIDGAFWAGPPFPSAFWNYVQNQRNPGTPWVLPTIGDGSLVRYASHTADASEAASDWGTMRIVFLQYSSDPIVFYDPRSLWQAPPWMRDPAADDMSDHLLFIPVVTQFQLALDMALAFGAPAGHGHAYVAQDYIRPWIQVTAPGDWTPEDTGRLEAHCDNGFQQGCSNTKP</sequence>
<dbReference type="Proteomes" id="UP000199356">
    <property type="component" value="Unassembled WGS sequence"/>
</dbReference>
<dbReference type="InterPro" id="IPR027788">
    <property type="entry name" value="Alpha/beta-hydrolase_N_dom"/>
</dbReference>
<proteinExistence type="predicted"/>
<evidence type="ECO:0000313" key="5">
    <source>
        <dbReference type="Proteomes" id="UP000199356"/>
    </source>
</evidence>
<evidence type="ECO:0000259" key="2">
    <source>
        <dbReference type="Pfam" id="PF10081"/>
    </source>
</evidence>
<evidence type="ECO:0000259" key="3">
    <source>
        <dbReference type="Pfam" id="PF15420"/>
    </source>
</evidence>
<feature type="transmembrane region" description="Helical" evidence="1">
    <location>
        <begin position="135"/>
        <end position="156"/>
    </location>
</feature>
<keyword evidence="1" id="KW-0812">Transmembrane</keyword>
<evidence type="ECO:0000313" key="4">
    <source>
        <dbReference type="EMBL" id="SFQ21929.1"/>
    </source>
</evidence>
<feature type="domain" description="Alpha/beta-hydrolase N-terminal" evidence="3">
    <location>
        <begin position="158"/>
        <end position="365"/>
    </location>
</feature>
<feature type="transmembrane region" description="Helical" evidence="1">
    <location>
        <begin position="205"/>
        <end position="225"/>
    </location>
</feature>
<dbReference type="InterPro" id="IPR027787">
    <property type="entry name" value="Alpha/beta-hydrolase_catalytic"/>
</dbReference>
<accession>A0A1I5WQB9</accession>
<feature type="transmembrane region" description="Helical" evidence="1">
    <location>
        <begin position="245"/>
        <end position="276"/>
    </location>
</feature>
<feature type="transmembrane region" description="Helical" evidence="1">
    <location>
        <begin position="288"/>
        <end position="305"/>
    </location>
</feature>